<comment type="caution">
    <text evidence="2">The sequence shown here is derived from an EMBL/GenBank/DDBJ whole genome shotgun (WGS) entry which is preliminary data.</text>
</comment>
<evidence type="ECO:0000313" key="3">
    <source>
        <dbReference type="Proteomes" id="UP001500443"/>
    </source>
</evidence>
<dbReference type="InterPro" id="IPR029063">
    <property type="entry name" value="SAM-dependent_MTases_sf"/>
</dbReference>
<keyword evidence="2" id="KW-0808">Transferase</keyword>
<proteinExistence type="predicted"/>
<name>A0ABN2X848_9ACTN</name>
<dbReference type="PANTHER" id="PTHR43861">
    <property type="entry name" value="TRANS-ACONITATE 2-METHYLTRANSFERASE-RELATED"/>
    <property type="match status" value="1"/>
</dbReference>
<dbReference type="RefSeq" id="WP_344286787.1">
    <property type="nucleotide sequence ID" value="NZ_BAAAPF010000002.1"/>
</dbReference>
<sequence>MTAGSAGVAGVPAPKWSDELTELERSGEISAPWGRQAAEWLAERRNASRILDIGSGPGWAASILAAAFPASGVIAVDATPEFVERAAERFADHGLGTRARAERGELDSAALDRLGPADVVWSSHVVHHLPDPVDALRRLGRLLAPGGVLALAEGGLPARYLPGGYGVAAPGFVSRLEAALSDYFVQHWSLTAPAVGGERDWPLLLADAGLRHLESRTFLLDIQAPVDDRVRAYIVDRFRQIADRVGDRLDAQDAAALDRLLDPNDALALVNRADLFLLGAFTAHLAGLPAEQAGHD</sequence>
<dbReference type="SUPFAM" id="SSF53335">
    <property type="entry name" value="S-adenosyl-L-methionine-dependent methyltransferases"/>
    <property type="match status" value="1"/>
</dbReference>
<evidence type="ECO:0000259" key="1">
    <source>
        <dbReference type="Pfam" id="PF08242"/>
    </source>
</evidence>
<dbReference type="EMBL" id="BAAAPF010000002">
    <property type="protein sequence ID" value="GAA2107083.1"/>
    <property type="molecule type" value="Genomic_DNA"/>
</dbReference>
<gene>
    <name evidence="2" type="ORF">GCM10009802_01870</name>
</gene>
<keyword evidence="2" id="KW-0489">Methyltransferase</keyword>
<evidence type="ECO:0000313" key="2">
    <source>
        <dbReference type="EMBL" id="GAA2107083.1"/>
    </source>
</evidence>
<feature type="domain" description="Methyltransferase type 12" evidence="1">
    <location>
        <begin position="51"/>
        <end position="149"/>
    </location>
</feature>
<dbReference type="GO" id="GO:0032259">
    <property type="term" value="P:methylation"/>
    <property type="evidence" value="ECO:0007669"/>
    <property type="project" value="UniProtKB-KW"/>
</dbReference>
<dbReference type="CDD" id="cd02440">
    <property type="entry name" value="AdoMet_MTases"/>
    <property type="match status" value="1"/>
</dbReference>
<protein>
    <submittedName>
        <fullName evidence="2">Class I SAM-dependent methyltransferase</fullName>
    </submittedName>
</protein>
<dbReference type="Pfam" id="PF08242">
    <property type="entry name" value="Methyltransf_12"/>
    <property type="match status" value="1"/>
</dbReference>
<dbReference type="InterPro" id="IPR013217">
    <property type="entry name" value="Methyltransf_12"/>
</dbReference>
<dbReference type="Proteomes" id="UP001500443">
    <property type="component" value="Unassembled WGS sequence"/>
</dbReference>
<accession>A0ABN2X848</accession>
<organism evidence="2 3">
    <name type="scientific">Streptomyces synnematoformans</name>
    <dbReference type="NCBI Taxonomy" id="415721"/>
    <lineage>
        <taxon>Bacteria</taxon>
        <taxon>Bacillati</taxon>
        <taxon>Actinomycetota</taxon>
        <taxon>Actinomycetes</taxon>
        <taxon>Kitasatosporales</taxon>
        <taxon>Streptomycetaceae</taxon>
        <taxon>Streptomyces</taxon>
    </lineage>
</organism>
<dbReference type="GO" id="GO:0008168">
    <property type="term" value="F:methyltransferase activity"/>
    <property type="evidence" value="ECO:0007669"/>
    <property type="project" value="UniProtKB-KW"/>
</dbReference>
<dbReference type="PANTHER" id="PTHR43861:SF1">
    <property type="entry name" value="TRANS-ACONITATE 2-METHYLTRANSFERASE"/>
    <property type="match status" value="1"/>
</dbReference>
<dbReference type="Gene3D" id="3.40.50.150">
    <property type="entry name" value="Vaccinia Virus protein VP39"/>
    <property type="match status" value="1"/>
</dbReference>
<reference evidence="2 3" key="1">
    <citation type="journal article" date="2019" name="Int. J. Syst. Evol. Microbiol.">
        <title>The Global Catalogue of Microorganisms (GCM) 10K type strain sequencing project: providing services to taxonomists for standard genome sequencing and annotation.</title>
        <authorList>
            <consortium name="The Broad Institute Genomics Platform"/>
            <consortium name="The Broad Institute Genome Sequencing Center for Infectious Disease"/>
            <person name="Wu L."/>
            <person name="Ma J."/>
        </authorList>
    </citation>
    <scope>NUCLEOTIDE SEQUENCE [LARGE SCALE GENOMIC DNA]</scope>
    <source>
        <strain evidence="2 3">JCM 15481</strain>
    </source>
</reference>
<keyword evidence="3" id="KW-1185">Reference proteome</keyword>